<keyword evidence="4 5" id="KW-0472">Membrane</keyword>
<feature type="domain" description="G-protein coupled receptors family 1 profile" evidence="6">
    <location>
        <begin position="30"/>
        <end position="167"/>
    </location>
</feature>
<keyword evidence="3 5" id="KW-1133">Transmembrane helix</keyword>
<evidence type="ECO:0000256" key="5">
    <source>
        <dbReference type="SAM" id="Phobius"/>
    </source>
</evidence>
<dbReference type="GeneTree" id="ENSGT00390000017213"/>
<proteinExistence type="predicted"/>
<keyword evidence="2 5" id="KW-0812">Transmembrane</keyword>
<dbReference type="AlphaFoldDB" id="G1MRJ7"/>
<dbReference type="GO" id="GO:0016020">
    <property type="term" value="C:membrane"/>
    <property type="evidence" value="ECO:0007669"/>
    <property type="project" value="UniProtKB-SubCell"/>
</dbReference>
<dbReference type="PANTHER" id="PTHR16518:SF5">
    <property type="entry name" value="G-PROTEIN COUPLED RECEPTOR 153-RELATED"/>
    <property type="match status" value="1"/>
</dbReference>
<reference evidence="7" key="3">
    <citation type="submission" date="2025-09" db="UniProtKB">
        <authorList>
            <consortium name="Ensembl"/>
        </authorList>
    </citation>
    <scope>IDENTIFICATION</scope>
</reference>
<evidence type="ECO:0000256" key="1">
    <source>
        <dbReference type="ARBA" id="ARBA00004370"/>
    </source>
</evidence>
<reference evidence="7 8" key="1">
    <citation type="journal article" date="2010" name="PLoS Biol.">
        <title>Multi-platform next-generation sequencing of the domestic turkey (Meleagris gallopavo): genome assembly and analysis.</title>
        <authorList>
            <person name="Dalloul R.A."/>
            <person name="Long J.A."/>
            <person name="Zimin A.V."/>
            <person name="Aslam L."/>
            <person name="Beal K."/>
            <person name="Blomberg L.A."/>
            <person name="Bouffard P."/>
            <person name="Burt D.W."/>
            <person name="Crasta O."/>
            <person name="Crooijmans R.P."/>
            <person name="Cooper K."/>
            <person name="Coulombe R.A."/>
            <person name="De S."/>
            <person name="Delany M.E."/>
            <person name="Dodgson J.B."/>
            <person name="Dong J.J."/>
            <person name="Evans C."/>
            <person name="Frederickson K.M."/>
            <person name="Flicek P."/>
            <person name="Florea L."/>
            <person name="Folkerts O."/>
            <person name="Groenen M.A."/>
            <person name="Harkins T.T."/>
            <person name="Herrero J."/>
            <person name="Hoffmann S."/>
            <person name="Megens H.J."/>
            <person name="Jiang A."/>
            <person name="de Jong P."/>
            <person name="Kaiser P."/>
            <person name="Kim H."/>
            <person name="Kim K.W."/>
            <person name="Kim S."/>
            <person name="Langenberger D."/>
            <person name="Lee M.K."/>
            <person name="Lee T."/>
            <person name="Mane S."/>
            <person name="Marcais G."/>
            <person name="Marz M."/>
            <person name="McElroy A.P."/>
            <person name="Modise T."/>
            <person name="Nefedov M."/>
            <person name="Notredame C."/>
            <person name="Paton I.R."/>
            <person name="Payne W.S."/>
            <person name="Pertea G."/>
            <person name="Prickett D."/>
            <person name="Puiu D."/>
            <person name="Qioa D."/>
            <person name="Raineri E."/>
            <person name="Ruffier M."/>
            <person name="Salzberg S.L."/>
            <person name="Schatz M.C."/>
            <person name="Scheuring C."/>
            <person name="Schmidt C.J."/>
            <person name="Schroeder S."/>
            <person name="Searle S.M."/>
            <person name="Smith E.J."/>
            <person name="Smith J."/>
            <person name="Sonstegard T.S."/>
            <person name="Stadler P.F."/>
            <person name="Tafer H."/>
            <person name="Tu Z.J."/>
            <person name="Van Tassell C.P."/>
            <person name="Vilella A.J."/>
            <person name="Williams K.P."/>
            <person name="Yorke J.A."/>
            <person name="Zhang L."/>
            <person name="Zhang H.B."/>
            <person name="Zhang X."/>
            <person name="Zhang Y."/>
            <person name="Reed K.M."/>
        </authorList>
    </citation>
    <scope>NUCLEOTIDE SEQUENCE [LARGE SCALE GENOMIC DNA]</scope>
</reference>
<dbReference type="PROSITE" id="PS50262">
    <property type="entry name" value="G_PROTEIN_RECEP_F1_2"/>
    <property type="match status" value="1"/>
</dbReference>
<accession>G1MRJ7</accession>
<evidence type="ECO:0000313" key="8">
    <source>
        <dbReference type="Proteomes" id="UP000001645"/>
    </source>
</evidence>
<feature type="transmembrane region" description="Helical" evidence="5">
    <location>
        <begin position="133"/>
        <end position="154"/>
    </location>
</feature>
<sequence>DARGGMLRGRQQLPGNAVAWLACAGVSLLANAWGILSISAKQKKWKPLEFLLCSLAGTHILSTAIPITTYAVVQLRRWHSGYEWNEGLCKVFVSTFYTLTLVTCFSVTSLSYHRMWMVRWPVNYRLSNTRKQAVHTVMGIWMVSFILSTLPAVGWHDTTERFYARDCRFVVTEIGLGFGVCFLLLIGGSMAVGAVCIGIAVFHTVLGRHGPDASNSRFHVPSIVVEDAQGKRRSSIDGSESVKTSLQITYLITVIVLIYDILLGFPVLVSATGKGCGRVGLLVTGQGVPKVTAHPFLSESSLEGAVAVAGELVYDRPYEYGCAAEVLVLDPIATRDFSVLEQSLPPVSPARTEPGDRMQYLQVRVGGGCQGSGAAAPSANNAFP</sequence>
<feature type="transmembrane region" description="Helical" evidence="5">
    <location>
        <begin position="174"/>
        <end position="202"/>
    </location>
</feature>
<dbReference type="PRINTS" id="PR01991">
    <property type="entry name" value="GPR153GPR162"/>
</dbReference>
<comment type="subcellular location">
    <subcellularLocation>
        <location evidence="1">Membrane</location>
    </subcellularLocation>
</comment>
<evidence type="ECO:0000256" key="3">
    <source>
        <dbReference type="ARBA" id="ARBA00022989"/>
    </source>
</evidence>
<feature type="transmembrane region" description="Helical" evidence="5">
    <location>
        <begin position="17"/>
        <end position="38"/>
    </location>
</feature>
<dbReference type="Ensembl" id="ENSMGAT00000001463.2">
    <property type="protein sequence ID" value="ENSMGAP00000000817.2"/>
    <property type="gene ID" value="ENSMGAG00000001364.3"/>
</dbReference>
<dbReference type="PANTHER" id="PTHR16518">
    <property type="entry name" value="G-PROTEIN COUPLED RECEPTOR 153, 162"/>
    <property type="match status" value="1"/>
</dbReference>
<dbReference type="GO" id="GO:0004930">
    <property type="term" value="F:G protein-coupled receptor activity"/>
    <property type="evidence" value="ECO:0007669"/>
    <property type="project" value="InterPro"/>
</dbReference>
<dbReference type="InterPro" id="IPR000276">
    <property type="entry name" value="GPCR_Rhodpsn"/>
</dbReference>
<dbReference type="InParanoid" id="G1MRJ7"/>
<feature type="transmembrane region" description="Helical" evidence="5">
    <location>
        <begin position="248"/>
        <end position="269"/>
    </location>
</feature>
<keyword evidence="8" id="KW-1185">Reference proteome</keyword>
<reference evidence="7" key="2">
    <citation type="submission" date="2025-08" db="UniProtKB">
        <authorList>
            <consortium name="Ensembl"/>
        </authorList>
    </citation>
    <scope>IDENTIFICATION</scope>
</reference>
<dbReference type="Proteomes" id="UP000001645">
    <property type="component" value="Chromosome 23"/>
</dbReference>
<evidence type="ECO:0000313" key="7">
    <source>
        <dbReference type="Ensembl" id="ENSMGAP00000000817.2"/>
    </source>
</evidence>
<feature type="transmembrane region" description="Helical" evidence="5">
    <location>
        <begin position="91"/>
        <end position="112"/>
    </location>
</feature>
<evidence type="ECO:0000256" key="4">
    <source>
        <dbReference type="ARBA" id="ARBA00023136"/>
    </source>
</evidence>
<organism evidence="7 8">
    <name type="scientific">Meleagris gallopavo</name>
    <name type="common">Wild turkey</name>
    <dbReference type="NCBI Taxonomy" id="9103"/>
    <lineage>
        <taxon>Eukaryota</taxon>
        <taxon>Metazoa</taxon>
        <taxon>Chordata</taxon>
        <taxon>Craniata</taxon>
        <taxon>Vertebrata</taxon>
        <taxon>Euteleostomi</taxon>
        <taxon>Archelosauria</taxon>
        <taxon>Archosauria</taxon>
        <taxon>Dinosauria</taxon>
        <taxon>Saurischia</taxon>
        <taxon>Theropoda</taxon>
        <taxon>Coelurosauria</taxon>
        <taxon>Aves</taxon>
        <taxon>Neognathae</taxon>
        <taxon>Galloanserae</taxon>
        <taxon>Galliformes</taxon>
        <taxon>Phasianidae</taxon>
        <taxon>Meleagridinae</taxon>
        <taxon>Meleagris</taxon>
    </lineage>
</organism>
<dbReference type="PRINTS" id="PR01992">
    <property type="entry name" value="GPR153"/>
</dbReference>
<protein>
    <submittedName>
        <fullName evidence="7">G protein-coupled receptor 153</fullName>
    </submittedName>
</protein>
<evidence type="ECO:0000259" key="6">
    <source>
        <dbReference type="PROSITE" id="PS50262"/>
    </source>
</evidence>
<dbReference type="InterPro" id="IPR022335">
    <property type="entry name" value="GPR153"/>
</dbReference>
<dbReference type="Pfam" id="PF00001">
    <property type="entry name" value="7tm_1"/>
    <property type="match status" value="1"/>
</dbReference>
<evidence type="ECO:0000256" key="2">
    <source>
        <dbReference type="ARBA" id="ARBA00022692"/>
    </source>
</evidence>
<name>G1MRJ7_MELGA</name>
<dbReference type="Bgee" id="ENSMGAG00000001364">
    <property type="expression patterns" value="Expressed in ovary and 17 other cell types or tissues"/>
</dbReference>
<feature type="transmembrane region" description="Helical" evidence="5">
    <location>
        <begin position="50"/>
        <end position="71"/>
    </location>
</feature>
<dbReference type="InterPro" id="IPR017452">
    <property type="entry name" value="GPCR_Rhodpsn_7TM"/>
</dbReference>
<dbReference type="SUPFAM" id="SSF81321">
    <property type="entry name" value="Family A G protein-coupled receptor-like"/>
    <property type="match status" value="1"/>
</dbReference>
<dbReference type="OrthoDB" id="9887972at2759"/>
<dbReference type="InterPro" id="IPR022347">
    <property type="entry name" value="GCR_153/162"/>
</dbReference>
<dbReference type="Gene3D" id="1.20.1070.10">
    <property type="entry name" value="Rhodopsin 7-helix transmembrane proteins"/>
    <property type="match status" value="1"/>
</dbReference>
<gene>
    <name evidence="7" type="primary">GPR153</name>
</gene>
<dbReference type="HOGENOM" id="CLU_031636_2_0_1"/>